<name>B7PH38_IXOSC</name>
<evidence type="ECO:0000313" key="3">
    <source>
        <dbReference type="Proteomes" id="UP000001555"/>
    </source>
</evidence>
<dbReference type="AlphaFoldDB" id="B7PH38"/>
<organism>
    <name type="scientific">Ixodes scapularis</name>
    <name type="common">Black-legged tick</name>
    <name type="synonym">Deer tick</name>
    <dbReference type="NCBI Taxonomy" id="6945"/>
    <lineage>
        <taxon>Eukaryota</taxon>
        <taxon>Metazoa</taxon>
        <taxon>Ecdysozoa</taxon>
        <taxon>Arthropoda</taxon>
        <taxon>Chelicerata</taxon>
        <taxon>Arachnida</taxon>
        <taxon>Acari</taxon>
        <taxon>Parasitiformes</taxon>
        <taxon>Ixodida</taxon>
        <taxon>Ixodoidea</taxon>
        <taxon>Ixodidae</taxon>
        <taxon>Ixodinae</taxon>
        <taxon>Ixodes</taxon>
    </lineage>
</organism>
<evidence type="ECO:0000313" key="2">
    <source>
        <dbReference type="EnsemblMetazoa" id="ISCW004318-PA"/>
    </source>
</evidence>
<dbReference type="InParanoid" id="B7PH38"/>
<dbReference type="Proteomes" id="UP000001555">
    <property type="component" value="Unassembled WGS sequence"/>
</dbReference>
<reference evidence="1 3" key="1">
    <citation type="submission" date="2008-03" db="EMBL/GenBank/DDBJ databases">
        <title>Annotation of Ixodes scapularis.</title>
        <authorList>
            <consortium name="Ixodes scapularis Genome Project Consortium"/>
            <person name="Caler E."/>
            <person name="Hannick L.I."/>
            <person name="Bidwell S."/>
            <person name="Joardar V."/>
            <person name="Thiagarajan M."/>
            <person name="Amedeo P."/>
            <person name="Galinsky K.J."/>
            <person name="Schobel S."/>
            <person name="Inman J."/>
            <person name="Hostetler J."/>
            <person name="Miller J."/>
            <person name="Hammond M."/>
            <person name="Megy K."/>
            <person name="Lawson D."/>
            <person name="Kodira C."/>
            <person name="Sutton G."/>
            <person name="Meyer J."/>
            <person name="Hill C.A."/>
            <person name="Birren B."/>
            <person name="Nene V."/>
            <person name="Collins F."/>
            <person name="Alarcon-Chaidez F."/>
            <person name="Wikel S."/>
            <person name="Strausberg R."/>
        </authorList>
    </citation>
    <scope>NUCLEOTIDE SEQUENCE [LARGE SCALE GENOMIC DNA]</scope>
    <source>
        <strain evidence="3">Wikel</strain>
        <strain evidence="1">Wikel colony</strain>
    </source>
</reference>
<dbReference type="VEuPathDB" id="VectorBase:ISCI004318"/>
<dbReference type="VEuPathDB" id="VectorBase:ISCW004318"/>
<accession>B7PH38</accession>
<dbReference type="HOGENOM" id="CLU_2725010_0_0_1"/>
<sequence length="72" mass="8111">MVAVKMWIGLDLRELNETWNEFSQFVGGEPETLIMEDFVGDADNVTGTTEELTDIEIAAEVVRERPATSHKQ</sequence>
<proteinExistence type="predicted"/>
<dbReference type="PaxDb" id="6945-B7PH38"/>
<gene>
    <name evidence="1" type="ORF">IscW_ISCW004318</name>
</gene>
<protein>
    <submittedName>
        <fullName evidence="1 2">Uncharacterized protein</fullName>
    </submittedName>
</protein>
<reference evidence="2" key="2">
    <citation type="submission" date="2020-05" db="UniProtKB">
        <authorList>
            <consortium name="EnsemblMetazoa"/>
        </authorList>
    </citation>
    <scope>IDENTIFICATION</scope>
    <source>
        <strain evidence="2">wikel</strain>
    </source>
</reference>
<dbReference type="EMBL" id="DS710979">
    <property type="protein sequence ID" value="EEC05910.1"/>
    <property type="molecule type" value="Genomic_DNA"/>
</dbReference>
<evidence type="ECO:0000313" key="1">
    <source>
        <dbReference type="EMBL" id="EEC05910.1"/>
    </source>
</evidence>
<dbReference type="EnsemblMetazoa" id="ISCW004318-RA">
    <property type="protein sequence ID" value="ISCW004318-PA"/>
    <property type="gene ID" value="ISCW004318"/>
</dbReference>
<dbReference type="EMBL" id="ABJB010481208">
    <property type="status" value="NOT_ANNOTATED_CDS"/>
    <property type="molecule type" value="Genomic_DNA"/>
</dbReference>
<keyword evidence="3" id="KW-1185">Reference proteome</keyword>